<proteinExistence type="predicted"/>
<accession>A0A2J7ZJ03</accession>
<feature type="region of interest" description="Disordered" evidence="1">
    <location>
        <begin position="1"/>
        <end position="61"/>
    </location>
</feature>
<gene>
    <name evidence="2" type="ORF">TSOC_013941</name>
</gene>
<protein>
    <submittedName>
        <fullName evidence="2">Uncharacterized protein</fullName>
    </submittedName>
</protein>
<organism evidence="2 3">
    <name type="scientific">Tetrabaena socialis</name>
    <dbReference type="NCBI Taxonomy" id="47790"/>
    <lineage>
        <taxon>Eukaryota</taxon>
        <taxon>Viridiplantae</taxon>
        <taxon>Chlorophyta</taxon>
        <taxon>core chlorophytes</taxon>
        <taxon>Chlorophyceae</taxon>
        <taxon>CS clade</taxon>
        <taxon>Chlamydomonadales</taxon>
        <taxon>Tetrabaenaceae</taxon>
        <taxon>Tetrabaena</taxon>
    </lineage>
</organism>
<evidence type="ECO:0000256" key="1">
    <source>
        <dbReference type="SAM" id="MobiDB-lite"/>
    </source>
</evidence>
<dbReference type="Proteomes" id="UP000236333">
    <property type="component" value="Unassembled WGS sequence"/>
</dbReference>
<feature type="compositionally biased region" description="Acidic residues" evidence="1">
    <location>
        <begin position="1"/>
        <end position="11"/>
    </location>
</feature>
<feature type="compositionally biased region" description="Basic and acidic residues" evidence="1">
    <location>
        <begin position="12"/>
        <end position="23"/>
    </location>
</feature>
<comment type="caution">
    <text evidence="2">The sequence shown here is derived from an EMBL/GenBank/DDBJ whole genome shotgun (WGS) entry which is preliminary data.</text>
</comment>
<name>A0A2J7ZJ03_9CHLO</name>
<sequence>MNPDSESDIEVESERDTAWPEQRRPRRHTHVRSDGSAKKPPLITTSRRLKLGRRINQSTGK</sequence>
<keyword evidence="3" id="KW-1185">Reference proteome</keyword>
<evidence type="ECO:0000313" key="2">
    <source>
        <dbReference type="EMBL" id="PNH00247.1"/>
    </source>
</evidence>
<feature type="non-terminal residue" evidence="2">
    <location>
        <position position="61"/>
    </location>
</feature>
<dbReference type="EMBL" id="PGGS01001567">
    <property type="protein sequence ID" value="PNH00247.1"/>
    <property type="molecule type" value="Genomic_DNA"/>
</dbReference>
<dbReference type="AlphaFoldDB" id="A0A2J7ZJ03"/>
<reference evidence="2 3" key="1">
    <citation type="journal article" date="2017" name="Mol. Biol. Evol.">
        <title>The 4-celled Tetrabaena socialis nuclear genome reveals the essential components for genetic control of cell number at the origin of multicellularity in the volvocine lineage.</title>
        <authorList>
            <person name="Featherston J."/>
            <person name="Arakaki Y."/>
            <person name="Hanschen E.R."/>
            <person name="Ferris P.J."/>
            <person name="Michod R.E."/>
            <person name="Olson B.J.S.C."/>
            <person name="Nozaki H."/>
            <person name="Durand P.M."/>
        </authorList>
    </citation>
    <scope>NUCLEOTIDE SEQUENCE [LARGE SCALE GENOMIC DNA]</scope>
    <source>
        <strain evidence="2 3">NIES-571</strain>
    </source>
</reference>
<evidence type="ECO:0000313" key="3">
    <source>
        <dbReference type="Proteomes" id="UP000236333"/>
    </source>
</evidence>